<dbReference type="Gene3D" id="3.40.50.150">
    <property type="entry name" value="Vaccinia Virus protein VP39"/>
    <property type="match status" value="1"/>
</dbReference>
<dbReference type="InterPro" id="IPR001077">
    <property type="entry name" value="COMT_C"/>
</dbReference>
<evidence type="ECO:0000313" key="7">
    <source>
        <dbReference type="Proteomes" id="UP000677668"/>
    </source>
</evidence>
<keyword evidence="7" id="KW-1185">Reference proteome</keyword>
<reference evidence="6 7" key="1">
    <citation type="submission" date="2021-03" db="EMBL/GenBank/DDBJ databases">
        <title>Genomic and phenotypic characterization of Chloracidobacterium isolates provides evidence for multiple species.</title>
        <authorList>
            <person name="Saini M.K."/>
            <person name="Costas A.M.G."/>
            <person name="Tank M."/>
            <person name="Bryant D.A."/>
        </authorList>
    </citation>
    <scope>NUCLEOTIDE SEQUENCE [LARGE SCALE GENOMIC DNA]</scope>
    <source>
        <strain evidence="6 7">N</strain>
    </source>
</reference>
<feature type="domain" description="O-methyltransferase dimerisation" evidence="5">
    <location>
        <begin position="37"/>
        <end position="104"/>
    </location>
</feature>
<dbReference type="Proteomes" id="UP000677668">
    <property type="component" value="Chromosome 2"/>
</dbReference>
<proteinExistence type="predicted"/>
<keyword evidence="2" id="KW-0808">Transferase</keyword>
<sequence>MSSPVPAAAEHPADVLDDALYEQYVRACDMTYRGTVDLFVLKAAYELGLFGHLAEQPQSVEALATATGSRLNRLVKFTDMLVEMELLTRDAEGRLALTPFARQFFLPPNPANENLTMEPFVRYAVTIMERYHLHLAKVIRGEMDFTALTPWPPRTREDSAFYEEIHRSNNHFVRNLLVEEADLEGVTHLLDVGGGNGDIAIALAKRFPSIERITLVNLPSALEIVRDNVAAHGLSDRIVPVALDMYRDPYPACDAVLFARILYPFNAQVCAMLLGKAQAALPSGGRVIVADMLLRDERGLANYDYLAHFLTSVGVDPAMMTFKRQDEYFDVFQQLGLVEARKVERHGHVLYQARKG</sequence>
<keyword evidence="1 6" id="KW-0489">Methyltransferase</keyword>
<dbReference type="PROSITE" id="PS51683">
    <property type="entry name" value="SAM_OMT_II"/>
    <property type="match status" value="1"/>
</dbReference>
<dbReference type="Gene3D" id="1.10.10.10">
    <property type="entry name" value="Winged helix-like DNA-binding domain superfamily/Winged helix DNA-binding domain"/>
    <property type="match status" value="1"/>
</dbReference>
<evidence type="ECO:0000256" key="1">
    <source>
        <dbReference type="ARBA" id="ARBA00022603"/>
    </source>
</evidence>
<keyword evidence="3" id="KW-0949">S-adenosyl-L-methionine</keyword>
<evidence type="ECO:0000259" key="5">
    <source>
        <dbReference type="Pfam" id="PF08100"/>
    </source>
</evidence>
<dbReference type="InterPro" id="IPR014088">
    <property type="entry name" value="BchU"/>
</dbReference>
<organism evidence="6 7">
    <name type="scientific">Chloracidobacterium sp. N</name>
    <dbReference type="NCBI Taxonomy" id="2821540"/>
    <lineage>
        <taxon>Bacteria</taxon>
        <taxon>Pseudomonadati</taxon>
        <taxon>Acidobacteriota</taxon>
        <taxon>Terriglobia</taxon>
        <taxon>Terriglobales</taxon>
        <taxon>Acidobacteriaceae</taxon>
        <taxon>Chloracidobacterium</taxon>
        <taxon>Chloracidobacterium aggregatum</taxon>
    </lineage>
</organism>
<dbReference type="InterPro" id="IPR036388">
    <property type="entry name" value="WH-like_DNA-bd_sf"/>
</dbReference>
<dbReference type="CDD" id="cd02440">
    <property type="entry name" value="AdoMet_MTases"/>
    <property type="match status" value="1"/>
</dbReference>
<evidence type="ECO:0000256" key="2">
    <source>
        <dbReference type="ARBA" id="ARBA00022679"/>
    </source>
</evidence>
<dbReference type="Pfam" id="PF08100">
    <property type="entry name" value="Dimerisation"/>
    <property type="match status" value="1"/>
</dbReference>
<feature type="domain" description="O-methyltransferase C-terminal" evidence="4">
    <location>
        <begin position="160"/>
        <end position="299"/>
    </location>
</feature>
<dbReference type="InterPro" id="IPR029063">
    <property type="entry name" value="SAM-dependent_MTases_sf"/>
</dbReference>
<dbReference type="SUPFAM" id="SSF46785">
    <property type="entry name" value="Winged helix' DNA-binding domain"/>
    <property type="match status" value="1"/>
</dbReference>
<gene>
    <name evidence="6" type="primary">bchU</name>
    <name evidence="6" type="ORF">J8C05_13465</name>
</gene>
<dbReference type="InterPro" id="IPR036390">
    <property type="entry name" value="WH_DNA-bd_sf"/>
</dbReference>
<dbReference type="PANTHER" id="PTHR11746">
    <property type="entry name" value="O-METHYLTRANSFERASE"/>
    <property type="match status" value="1"/>
</dbReference>
<dbReference type="InterPro" id="IPR016461">
    <property type="entry name" value="COMT-like"/>
</dbReference>
<dbReference type="EMBL" id="CP072643">
    <property type="protein sequence ID" value="QUV95031.1"/>
    <property type="molecule type" value="Genomic_DNA"/>
</dbReference>
<evidence type="ECO:0000313" key="6">
    <source>
        <dbReference type="EMBL" id="QUV95031.1"/>
    </source>
</evidence>
<dbReference type="Pfam" id="PF00891">
    <property type="entry name" value="Methyltransf_2"/>
    <property type="match status" value="1"/>
</dbReference>
<evidence type="ECO:0000259" key="4">
    <source>
        <dbReference type="Pfam" id="PF00891"/>
    </source>
</evidence>
<protein>
    <submittedName>
        <fullName evidence="6">C-20 methyltransferase BchU</fullName>
    </submittedName>
</protein>
<name>A0ABX8B662_9BACT</name>
<accession>A0ABX8B662</accession>
<dbReference type="RefSeq" id="WP_211423273.1">
    <property type="nucleotide sequence ID" value="NZ_CP072643.1"/>
</dbReference>
<dbReference type="PIRSF" id="PIRSF005739">
    <property type="entry name" value="O-mtase"/>
    <property type="match status" value="1"/>
</dbReference>
<dbReference type="GO" id="GO:0008168">
    <property type="term" value="F:methyltransferase activity"/>
    <property type="evidence" value="ECO:0007669"/>
    <property type="project" value="UniProtKB-KW"/>
</dbReference>
<dbReference type="NCBIfam" id="TIGR02716">
    <property type="entry name" value="C20_methyl_CrtF"/>
    <property type="match status" value="1"/>
</dbReference>
<dbReference type="InterPro" id="IPR012967">
    <property type="entry name" value="COMT_dimerisation"/>
</dbReference>
<dbReference type="GO" id="GO:0032259">
    <property type="term" value="P:methylation"/>
    <property type="evidence" value="ECO:0007669"/>
    <property type="project" value="UniProtKB-KW"/>
</dbReference>
<evidence type="ECO:0000256" key="3">
    <source>
        <dbReference type="ARBA" id="ARBA00022691"/>
    </source>
</evidence>
<dbReference type="SUPFAM" id="SSF53335">
    <property type="entry name" value="S-adenosyl-L-methionine-dependent methyltransferases"/>
    <property type="match status" value="1"/>
</dbReference>